<dbReference type="SUPFAM" id="SSF81648">
    <property type="entry name" value="a domain/subunit of cytochrome bc1 complex (Ubiquinol-cytochrome c reductase)"/>
    <property type="match status" value="1"/>
</dbReference>
<organism evidence="2 3">
    <name type="scientific">Caulifigura coniformis</name>
    <dbReference type="NCBI Taxonomy" id="2527983"/>
    <lineage>
        <taxon>Bacteria</taxon>
        <taxon>Pseudomonadati</taxon>
        <taxon>Planctomycetota</taxon>
        <taxon>Planctomycetia</taxon>
        <taxon>Planctomycetales</taxon>
        <taxon>Planctomycetaceae</taxon>
        <taxon>Caulifigura</taxon>
    </lineage>
</organism>
<feature type="transmembrane region" description="Helical" evidence="1">
    <location>
        <begin position="12"/>
        <end position="32"/>
    </location>
</feature>
<dbReference type="Proteomes" id="UP000315700">
    <property type="component" value="Chromosome"/>
</dbReference>
<accession>A0A517SKT4</accession>
<dbReference type="InterPro" id="IPR036150">
    <property type="entry name" value="Cyt_b/b6_C_sf"/>
</dbReference>
<feature type="transmembrane region" description="Helical" evidence="1">
    <location>
        <begin position="157"/>
        <end position="178"/>
    </location>
</feature>
<evidence type="ECO:0000256" key="1">
    <source>
        <dbReference type="SAM" id="Phobius"/>
    </source>
</evidence>
<feature type="transmembrane region" description="Helical" evidence="1">
    <location>
        <begin position="128"/>
        <end position="145"/>
    </location>
</feature>
<sequence length="456" mass="52378">MESHTPDLTRGVIQGLGWLYLLLFGMNFMWTLRSYRQDGHLESFLGFKHIPKSMFWSLYTGFLLVIASVHLTIRASSAQSFILKLPDWFKNGVDSVVADPRIYFALSVLAFGVMVWTRRWWTKPTPAWILLNLAIIFVGLSMTDYDFRQIVGKPDNVPIVGMLFLGGFFTWLYFSQAVENDDRLAAGKPLKEKELSQQVLVWPDLVYTEMVCMVLLTALLIVWGVALQAPIEEPGSAVKTPNPSKAPWYFLGLQEMLVYYDPWMAGVVLPLIILGGLMAIPYIDFNQKGNGYYCYNDRKFAVNIFLFGFLPLWVGMIVLGTFIRGPNWNMFGVYEYWDVHKLEVLNNINLSDKVWIDWLGRSLPKPTNDMNALQGIGAILLREFLGIALVLGYLLVLPPLMAVTIFRSMYVRMGFVRYMVLANLILFMAALPLKMLLRWFFNLKYIVAIPEWFFNI</sequence>
<dbReference type="KEGG" id="ccos:Pan44_47860"/>
<dbReference type="Gene3D" id="1.20.810.10">
    <property type="entry name" value="Cytochrome Bc1 Complex, Chain C"/>
    <property type="match status" value="1"/>
</dbReference>
<keyword evidence="1" id="KW-0812">Transmembrane</keyword>
<feature type="transmembrane region" description="Helical" evidence="1">
    <location>
        <begin position="304"/>
        <end position="323"/>
    </location>
</feature>
<keyword evidence="1" id="KW-1133">Transmembrane helix</keyword>
<feature type="transmembrane region" description="Helical" evidence="1">
    <location>
        <begin position="384"/>
        <end position="406"/>
    </location>
</feature>
<evidence type="ECO:0008006" key="4">
    <source>
        <dbReference type="Google" id="ProtNLM"/>
    </source>
</evidence>
<dbReference type="EMBL" id="CP036271">
    <property type="protein sequence ID" value="QDT56726.1"/>
    <property type="molecule type" value="Genomic_DNA"/>
</dbReference>
<evidence type="ECO:0000313" key="2">
    <source>
        <dbReference type="EMBL" id="QDT56726.1"/>
    </source>
</evidence>
<name>A0A517SKT4_9PLAN</name>
<dbReference type="GO" id="GO:0016491">
    <property type="term" value="F:oxidoreductase activity"/>
    <property type="evidence" value="ECO:0007669"/>
    <property type="project" value="InterPro"/>
</dbReference>
<feature type="transmembrane region" description="Helical" evidence="1">
    <location>
        <begin position="199"/>
        <end position="226"/>
    </location>
</feature>
<evidence type="ECO:0000313" key="3">
    <source>
        <dbReference type="Proteomes" id="UP000315700"/>
    </source>
</evidence>
<feature type="transmembrane region" description="Helical" evidence="1">
    <location>
        <begin position="53"/>
        <end position="73"/>
    </location>
</feature>
<reference evidence="2 3" key="1">
    <citation type="submission" date="2019-02" db="EMBL/GenBank/DDBJ databases">
        <title>Deep-cultivation of Planctomycetes and their phenomic and genomic characterization uncovers novel biology.</title>
        <authorList>
            <person name="Wiegand S."/>
            <person name="Jogler M."/>
            <person name="Boedeker C."/>
            <person name="Pinto D."/>
            <person name="Vollmers J."/>
            <person name="Rivas-Marin E."/>
            <person name="Kohn T."/>
            <person name="Peeters S.H."/>
            <person name="Heuer A."/>
            <person name="Rast P."/>
            <person name="Oberbeckmann S."/>
            <person name="Bunk B."/>
            <person name="Jeske O."/>
            <person name="Meyerdierks A."/>
            <person name="Storesund J.E."/>
            <person name="Kallscheuer N."/>
            <person name="Luecker S."/>
            <person name="Lage O.M."/>
            <person name="Pohl T."/>
            <person name="Merkel B.J."/>
            <person name="Hornburger P."/>
            <person name="Mueller R.-W."/>
            <person name="Bruemmer F."/>
            <person name="Labrenz M."/>
            <person name="Spormann A.M."/>
            <person name="Op den Camp H."/>
            <person name="Overmann J."/>
            <person name="Amann R."/>
            <person name="Jetten M.S.M."/>
            <person name="Mascher T."/>
            <person name="Medema M.H."/>
            <person name="Devos D.P."/>
            <person name="Kaster A.-K."/>
            <person name="Ovreas L."/>
            <person name="Rohde M."/>
            <person name="Galperin M.Y."/>
            <person name="Jogler C."/>
        </authorList>
    </citation>
    <scope>NUCLEOTIDE SEQUENCE [LARGE SCALE GENOMIC DNA]</scope>
    <source>
        <strain evidence="2 3">Pan44</strain>
    </source>
</reference>
<dbReference type="GO" id="GO:0016020">
    <property type="term" value="C:membrane"/>
    <property type="evidence" value="ECO:0007669"/>
    <property type="project" value="InterPro"/>
</dbReference>
<gene>
    <name evidence="2" type="ORF">Pan44_47860</name>
</gene>
<keyword evidence="1" id="KW-0472">Membrane</keyword>
<dbReference type="InterPro" id="IPR027387">
    <property type="entry name" value="Cytb/b6-like_sf"/>
</dbReference>
<feature type="transmembrane region" description="Helical" evidence="1">
    <location>
        <begin position="102"/>
        <end position="121"/>
    </location>
</feature>
<dbReference type="OrthoDB" id="5398501at2"/>
<dbReference type="RefSeq" id="WP_145034162.1">
    <property type="nucleotide sequence ID" value="NZ_CP036271.1"/>
</dbReference>
<proteinExistence type="predicted"/>
<feature type="transmembrane region" description="Helical" evidence="1">
    <location>
        <begin position="418"/>
        <end position="441"/>
    </location>
</feature>
<feature type="transmembrane region" description="Helical" evidence="1">
    <location>
        <begin position="263"/>
        <end position="283"/>
    </location>
</feature>
<protein>
    <recommendedName>
        <fullName evidence="4">Cytochrome b/b6 C-terminal region profile domain-containing protein</fullName>
    </recommendedName>
</protein>
<dbReference type="AlphaFoldDB" id="A0A517SKT4"/>
<dbReference type="GO" id="GO:0009055">
    <property type="term" value="F:electron transfer activity"/>
    <property type="evidence" value="ECO:0007669"/>
    <property type="project" value="InterPro"/>
</dbReference>
<keyword evidence="3" id="KW-1185">Reference proteome</keyword>
<dbReference type="InParanoid" id="A0A517SKT4"/>